<keyword evidence="2 5" id="KW-0808">Transferase</keyword>
<proteinExistence type="inferred from homology"/>
<dbReference type="PANTHER" id="PTHR33603:SF1">
    <property type="entry name" value="RIBOSOMAL RNA LARGE SUBUNIT METHYLTRANSFERASE H"/>
    <property type="match status" value="1"/>
</dbReference>
<evidence type="ECO:0000256" key="1">
    <source>
        <dbReference type="ARBA" id="ARBA00022603"/>
    </source>
</evidence>
<evidence type="ECO:0000256" key="5">
    <source>
        <dbReference type="HAMAP-Rule" id="MF_00658"/>
    </source>
</evidence>
<reference evidence="6" key="2">
    <citation type="submission" date="2020-09" db="EMBL/GenBank/DDBJ databases">
        <authorList>
            <person name="Sun Q."/>
            <person name="Kim S."/>
        </authorList>
    </citation>
    <scope>NUCLEOTIDE SEQUENCE</scope>
    <source>
        <strain evidence="6">KCTC 12870</strain>
    </source>
</reference>
<feature type="binding site" evidence="5">
    <location>
        <position position="95"/>
    </location>
    <ligand>
        <name>S-adenosyl-L-methionine</name>
        <dbReference type="ChEBI" id="CHEBI:59789"/>
    </ligand>
</feature>
<comment type="similarity">
    <text evidence="4 5">Belongs to the RNA methyltransferase RlmH family.</text>
</comment>
<evidence type="ECO:0000313" key="6">
    <source>
        <dbReference type="EMBL" id="GHB89666.1"/>
    </source>
</evidence>
<feature type="binding site" evidence="5">
    <location>
        <begin position="114"/>
        <end position="119"/>
    </location>
    <ligand>
        <name>S-adenosyl-L-methionine</name>
        <dbReference type="ChEBI" id="CHEBI:59789"/>
    </ligand>
</feature>
<dbReference type="Pfam" id="PF02590">
    <property type="entry name" value="SPOUT_MTase"/>
    <property type="match status" value="1"/>
</dbReference>
<comment type="subunit">
    <text evidence="5">Homodimer.</text>
</comment>
<dbReference type="InterPro" id="IPR003742">
    <property type="entry name" value="RlmH-like"/>
</dbReference>
<dbReference type="AlphaFoldDB" id="A0A8J3GCM1"/>
<keyword evidence="5" id="KW-0698">rRNA processing</keyword>
<dbReference type="CDD" id="cd18081">
    <property type="entry name" value="RlmH-like"/>
    <property type="match status" value="1"/>
</dbReference>
<gene>
    <name evidence="5 6" type="primary">rlmH</name>
    <name evidence="6" type="ORF">GCM10007047_00120</name>
</gene>
<comment type="function">
    <text evidence="5">Specifically methylates the pseudouridine at position 1915 (m3Psi1915) in 23S rRNA.</text>
</comment>
<comment type="subcellular location">
    <subcellularLocation>
        <location evidence="5">Cytoplasm</location>
    </subcellularLocation>
</comment>
<comment type="caution">
    <text evidence="6">The sequence shown here is derived from an EMBL/GenBank/DDBJ whole genome shotgun (WGS) entry which is preliminary data.</text>
</comment>
<dbReference type="Proteomes" id="UP000642829">
    <property type="component" value="Unassembled WGS sequence"/>
</dbReference>
<dbReference type="InterPro" id="IPR029028">
    <property type="entry name" value="Alpha/beta_knot_MTases"/>
</dbReference>
<sequence>MFRLTLLVVGKLKNAHLRALCEDFSSRLQRLGRLEVVEFKDADPAAEGERFLTALAARSGASVWVLSEEGKCLRSTDLAEQIQARQGAELVFVIGGPFGLSRSVKQRADRLVSLSPMTFTHEMARYLLLEQLYRAASINTGSKYHHE</sequence>
<keyword evidence="1 5" id="KW-0489">Methyltransferase</keyword>
<dbReference type="GO" id="GO:0005737">
    <property type="term" value="C:cytoplasm"/>
    <property type="evidence" value="ECO:0007669"/>
    <property type="project" value="UniProtKB-SubCell"/>
</dbReference>
<dbReference type="Gene3D" id="3.40.1280.10">
    <property type="match status" value="1"/>
</dbReference>
<name>A0A8J3GCM1_9BACT</name>
<dbReference type="PANTHER" id="PTHR33603">
    <property type="entry name" value="METHYLTRANSFERASE"/>
    <property type="match status" value="1"/>
</dbReference>
<comment type="catalytic activity">
    <reaction evidence="5">
        <text>pseudouridine(1915) in 23S rRNA + S-adenosyl-L-methionine = N(3)-methylpseudouridine(1915) in 23S rRNA + S-adenosyl-L-homocysteine + H(+)</text>
        <dbReference type="Rhea" id="RHEA:42752"/>
        <dbReference type="Rhea" id="RHEA-COMP:10221"/>
        <dbReference type="Rhea" id="RHEA-COMP:10222"/>
        <dbReference type="ChEBI" id="CHEBI:15378"/>
        <dbReference type="ChEBI" id="CHEBI:57856"/>
        <dbReference type="ChEBI" id="CHEBI:59789"/>
        <dbReference type="ChEBI" id="CHEBI:65314"/>
        <dbReference type="ChEBI" id="CHEBI:74486"/>
        <dbReference type="EC" id="2.1.1.177"/>
    </reaction>
</comment>
<keyword evidence="5" id="KW-0963">Cytoplasm</keyword>
<feature type="binding site" evidence="5">
    <location>
        <position position="66"/>
    </location>
    <ligand>
        <name>S-adenosyl-L-methionine</name>
        <dbReference type="ChEBI" id="CHEBI:59789"/>
    </ligand>
</feature>
<protein>
    <recommendedName>
        <fullName evidence="5">Ribosomal RNA large subunit methyltransferase H</fullName>
        <ecNumber evidence="5">2.1.1.177</ecNumber>
    </recommendedName>
    <alternativeName>
        <fullName evidence="5">23S rRNA (pseudouridine1915-N3)-methyltransferase</fullName>
    </alternativeName>
    <alternativeName>
        <fullName evidence="5">23S rRNA m3Psi1915 methyltransferase</fullName>
    </alternativeName>
    <alternativeName>
        <fullName evidence="5">rRNA (pseudouridine-N3-)-methyltransferase RlmH</fullName>
    </alternativeName>
</protein>
<keyword evidence="7" id="KW-1185">Reference proteome</keyword>
<evidence type="ECO:0000256" key="3">
    <source>
        <dbReference type="ARBA" id="ARBA00022691"/>
    </source>
</evidence>
<keyword evidence="3 5" id="KW-0949">S-adenosyl-L-methionine</keyword>
<organism evidence="6 7">
    <name type="scientific">Cerasicoccus arenae</name>
    <dbReference type="NCBI Taxonomy" id="424488"/>
    <lineage>
        <taxon>Bacteria</taxon>
        <taxon>Pseudomonadati</taxon>
        <taxon>Verrucomicrobiota</taxon>
        <taxon>Opitutia</taxon>
        <taxon>Puniceicoccales</taxon>
        <taxon>Cerasicoccaceae</taxon>
        <taxon>Cerasicoccus</taxon>
    </lineage>
</organism>
<dbReference type="EMBL" id="BMXG01000001">
    <property type="protein sequence ID" value="GHB89666.1"/>
    <property type="molecule type" value="Genomic_DNA"/>
</dbReference>
<dbReference type="RefSeq" id="WP_189510429.1">
    <property type="nucleotide sequence ID" value="NZ_BMXG01000001.1"/>
</dbReference>
<evidence type="ECO:0000313" key="7">
    <source>
        <dbReference type="Proteomes" id="UP000642829"/>
    </source>
</evidence>
<accession>A0A8J3GCM1</accession>
<dbReference type="HAMAP" id="MF_00658">
    <property type="entry name" value="23SrRNA_methyltr_H"/>
    <property type="match status" value="1"/>
</dbReference>
<dbReference type="PIRSF" id="PIRSF004505">
    <property type="entry name" value="MT_bac"/>
    <property type="match status" value="1"/>
</dbReference>
<dbReference type="EC" id="2.1.1.177" evidence="5"/>
<dbReference type="InterPro" id="IPR029026">
    <property type="entry name" value="tRNA_m1G_MTases_N"/>
</dbReference>
<dbReference type="SUPFAM" id="SSF75217">
    <property type="entry name" value="alpha/beta knot"/>
    <property type="match status" value="1"/>
</dbReference>
<evidence type="ECO:0000256" key="2">
    <source>
        <dbReference type="ARBA" id="ARBA00022679"/>
    </source>
</evidence>
<reference evidence="6" key="1">
    <citation type="journal article" date="2014" name="Int. J. Syst. Evol. Microbiol.">
        <title>Complete genome sequence of Corynebacterium casei LMG S-19264T (=DSM 44701T), isolated from a smear-ripened cheese.</title>
        <authorList>
            <consortium name="US DOE Joint Genome Institute (JGI-PGF)"/>
            <person name="Walter F."/>
            <person name="Albersmeier A."/>
            <person name="Kalinowski J."/>
            <person name="Ruckert C."/>
        </authorList>
    </citation>
    <scope>NUCLEOTIDE SEQUENCE</scope>
    <source>
        <strain evidence="6">KCTC 12870</strain>
    </source>
</reference>
<evidence type="ECO:0000256" key="4">
    <source>
        <dbReference type="ARBA" id="ARBA00038303"/>
    </source>
</evidence>
<dbReference type="GO" id="GO:0070038">
    <property type="term" value="F:rRNA (pseudouridine-N3-)-methyltransferase activity"/>
    <property type="evidence" value="ECO:0007669"/>
    <property type="project" value="UniProtKB-UniRule"/>
</dbReference>